<keyword evidence="2" id="KW-1185">Reference proteome</keyword>
<organism evidence="1 2">
    <name type="scientific">Portunus trituberculatus</name>
    <name type="common">Swimming crab</name>
    <name type="synonym">Neptunus trituberculatus</name>
    <dbReference type="NCBI Taxonomy" id="210409"/>
    <lineage>
        <taxon>Eukaryota</taxon>
        <taxon>Metazoa</taxon>
        <taxon>Ecdysozoa</taxon>
        <taxon>Arthropoda</taxon>
        <taxon>Crustacea</taxon>
        <taxon>Multicrustacea</taxon>
        <taxon>Malacostraca</taxon>
        <taxon>Eumalacostraca</taxon>
        <taxon>Eucarida</taxon>
        <taxon>Decapoda</taxon>
        <taxon>Pleocyemata</taxon>
        <taxon>Brachyura</taxon>
        <taxon>Eubrachyura</taxon>
        <taxon>Portunoidea</taxon>
        <taxon>Portunidae</taxon>
        <taxon>Portuninae</taxon>
        <taxon>Portunus</taxon>
    </lineage>
</organism>
<evidence type="ECO:0000313" key="1">
    <source>
        <dbReference type="EMBL" id="MPC66766.1"/>
    </source>
</evidence>
<proteinExistence type="predicted"/>
<evidence type="ECO:0000313" key="2">
    <source>
        <dbReference type="Proteomes" id="UP000324222"/>
    </source>
</evidence>
<accession>A0A5B7H9Z9</accession>
<protein>
    <submittedName>
        <fullName evidence="1">Uncharacterized protein</fullName>
    </submittedName>
</protein>
<dbReference type="Proteomes" id="UP000324222">
    <property type="component" value="Unassembled WGS sequence"/>
</dbReference>
<sequence>MAHGGFPAYWRFSALSKENWKHELGSNYGWMSFTLGETSVHSPQLPTYSTTIPLFPRTVAGKELGSHNDERKVVKVLIFTIPKNLPRKRVSFIGFKPSYTSFSLPFQLHNFSLKHYGIL</sequence>
<gene>
    <name evidence="1" type="ORF">E2C01_060919</name>
</gene>
<dbReference type="AlphaFoldDB" id="A0A5B7H9Z9"/>
<dbReference type="EMBL" id="VSRR010025243">
    <property type="protein sequence ID" value="MPC66766.1"/>
    <property type="molecule type" value="Genomic_DNA"/>
</dbReference>
<name>A0A5B7H9Z9_PORTR</name>
<reference evidence="1 2" key="1">
    <citation type="submission" date="2019-05" db="EMBL/GenBank/DDBJ databases">
        <title>Another draft genome of Portunus trituberculatus and its Hox gene families provides insights of decapod evolution.</title>
        <authorList>
            <person name="Jeong J.-H."/>
            <person name="Song I."/>
            <person name="Kim S."/>
            <person name="Choi T."/>
            <person name="Kim D."/>
            <person name="Ryu S."/>
            <person name="Kim W."/>
        </authorList>
    </citation>
    <scope>NUCLEOTIDE SEQUENCE [LARGE SCALE GENOMIC DNA]</scope>
    <source>
        <tissue evidence="1">Muscle</tissue>
    </source>
</reference>
<comment type="caution">
    <text evidence="1">The sequence shown here is derived from an EMBL/GenBank/DDBJ whole genome shotgun (WGS) entry which is preliminary data.</text>
</comment>